<dbReference type="InterPro" id="IPR056594">
    <property type="entry name" value="AT5G49610-like_b-prop"/>
</dbReference>
<comment type="caution">
    <text evidence="2">The sequence shown here is derived from an EMBL/GenBank/DDBJ whole genome shotgun (WGS) entry which is preliminary data.</text>
</comment>
<keyword evidence="3" id="KW-1185">Reference proteome</keyword>
<dbReference type="STRING" id="4540.A0A3L6TFE4"/>
<organism evidence="2 3">
    <name type="scientific">Panicum miliaceum</name>
    <name type="common">Proso millet</name>
    <name type="synonym">Broomcorn millet</name>
    <dbReference type="NCBI Taxonomy" id="4540"/>
    <lineage>
        <taxon>Eukaryota</taxon>
        <taxon>Viridiplantae</taxon>
        <taxon>Streptophyta</taxon>
        <taxon>Embryophyta</taxon>
        <taxon>Tracheophyta</taxon>
        <taxon>Spermatophyta</taxon>
        <taxon>Magnoliopsida</taxon>
        <taxon>Liliopsida</taxon>
        <taxon>Poales</taxon>
        <taxon>Poaceae</taxon>
        <taxon>PACMAD clade</taxon>
        <taxon>Panicoideae</taxon>
        <taxon>Panicodae</taxon>
        <taxon>Paniceae</taxon>
        <taxon>Panicinae</taxon>
        <taxon>Panicum</taxon>
        <taxon>Panicum sect. Panicum</taxon>
    </lineage>
</organism>
<sequence length="272" mass="29539">MLRSRAPRSSAGAGRRLVAEPAFLRRFRARMPPPPLLGFLTDNCGELVFTPVHQPPGGHRTVRFSPPRRAGGDRWTLLGCRHGLALLANRSRSEAVVWDPAWPATGLQRSVPYPRELAHDGFYGLVCDGAVAFAAAGGGAVRGVDCRFSLVLVCANNDCTRASACLYESEPGTWGSVTSTAITSMVRSVTPSSSVMVGNAFYWLLWPMVLVFDMDSQSLAATQRPEACETGGDVTSFEISRTQDGELGLAVLSKLRLRLWARKVDSRGHHAW</sequence>
<evidence type="ECO:0000313" key="3">
    <source>
        <dbReference type="Proteomes" id="UP000275267"/>
    </source>
</evidence>
<feature type="domain" description="F-box protein AT5G49610-like beta-propeller" evidence="1">
    <location>
        <begin position="79"/>
        <end position="272"/>
    </location>
</feature>
<accession>A0A3L6TFE4</accession>
<proteinExistence type="predicted"/>
<dbReference type="PANTHER" id="PTHR32133:SF134">
    <property type="entry name" value="OS05G0320100 PROTEIN"/>
    <property type="match status" value="1"/>
</dbReference>
<dbReference type="Proteomes" id="UP000275267">
    <property type="component" value="Unassembled WGS sequence"/>
</dbReference>
<dbReference type="PANTHER" id="PTHR32133">
    <property type="entry name" value="OS07G0120400 PROTEIN"/>
    <property type="match status" value="1"/>
</dbReference>
<dbReference type="EMBL" id="PQIB02000002">
    <property type="protein sequence ID" value="RLN36013.1"/>
    <property type="molecule type" value="Genomic_DNA"/>
</dbReference>
<reference evidence="3" key="1">
    <citation type="journal article" date="2019" name="Nat. Commun.">
        <title>The genome of broomcorn millet.</title>
        <authorList>
            <person name="Zou C."/>
            <person name="Miki D."/>
            <person name="Li D."/>
            <person name="Tang Q."/>
            <person name="Xiao L."/>
            <person name="Rajput S."/>
            <person name="Deng P."/>
            <person name="Jia W."/>
            <person name="Huang R."/>
            <person name="Zhang M."/>
            <person name="Sun Y."/>
            <person name="Hu J."/>
            <person name="Fu X."/>
            <person name="Schnable P.S."/>
            <person name="Li F."/>
            <person name="Zhang H."/>
            <person name="Feng B."/>
            <person name="Zhu X."/>
            <person name="Liu R."/>
            <person name="Schnable J.C."/>
            <person name="Zhu J.-K."/>
            <person name="Zhang H."/>
        </authorList>
    </citation>
    <scope>NUCLEOTIDE SEQUENCE [LARGE SCALE GENOMIC DNA]</scope>
</reference>
<protein>
    <recommendedName>
        <fullName evidence="1">F-box protein AT5G49610-like beta-propeller domain-containing protein</fullName>
    </recommendedName>
</protein>
<evidence type="ECO:0000259" key="1">
    <source>
        <dbReference type="Pfam" id="PF23635"/>
    </source>
</evidence>
<dbReference type="AlphaFoldDB" id="A0A3L6TFE4"/>
<evidence type="ECO:0000313" key="2">
    <source>
        <dbReference type="EMBL" id="RLN36013.1"/>
    </source>
</evidence>
<name>A0A3L6TFE4_PANMI</name>
<dbReference type="Pfam" id="PF23635">
    <property type="entry name" value="Beta-prop_AT5G49610-like"/>
    <property type="match status" value="1"/>
</dbReference>
<gene>
    <name evidence="2" type="ORF">C2845_PM03G19270</name>
</gene>